<dbReference type="InterPro" id="IPR036388">
    <property type="entry name" value="WH-like_DNA-bd_sf"/>
</dbReference>
<dbReference type="CDD" id="cd00090">
    <property type="entry name" value="HTH_ARSR"/>
    <property type="match status" value="1"/>
</dbReference>
<dbReference type="GO" id="GO:0003700">
    <property type="term" value="F:DNA-binding transcription factor activity"/>
    <property type="evidence" value="ECO:0007669"/>
    <property type="project" value="InterPro"/>
</dbReference>
<proteinExistence type="predicted"/>
<dbReference type="Gene3D" id="1.10.10.10">
    <property type="entry name" value="Winged helix-like DNA-binding domain superfamily/Winged helix DNA-binding domain"/>
    <property type="match status" value="1"/>
</dbReference>
<evidence type="ECO:0000256" key="1">
    <source>
        <dbReference type="ARBA" id="ARBA00023015"/>
    </source>
</evidence>
<evidence type="ECO:0000313" key="6">
    <source>
        <dbReference type="Proteomes" id="UP001143309"/>
    </source>
</evidence>
<dbReference type="SUPFAM" id="SSF46785">
    <property type="entry name" value="Winged helix' DNA-binding domain"/>
    <property type="match status" value="1"/>
</dbReference>
<dbReference type="AlphaFoldDB" id="A0A9W6N632"/>
<dbReference type="SMART" id="SM00418">
    <property type="entry name" value="HTH_ARSR"/>
    <property type="match status" value="1"/>
</dbReference>
<evidence type="ECO:0000256" key="2">
    <source>
        <dbReference type="ARBA" id="ARBA00023125"/>
    </source>
</evidence>
<feature type="domain" description="HTH arsR-type" evidence="4">
    <location>
        <begin position="18"/>
        <end position="109"/>
    </location>
</feature>
<dbReference type="Pfam" id="PF12840">
    <property type="entry name" value="HTH_20"/>
    <property type="match status" value="1"/>
</dbReference>
<dbReference type="PRINTS" id="PR00778">
    <property type="entry name" value="HTHARSR"/>
</dbReference>
<keyword evidence="6" id="KW-1185">Reference proteome</keyword>
<reference evidence="5" key="2">
    <citation type="submission" date="2023-01" db="EMBL/GenBank/DDBJ databases">
        <authorList>
            <person name="Sun Q."/>
            <person name="Evtushenko L."/>
        </authorList>
    </citation>
    <scope>NUCLEOTIDE SEQUENCE</scope>
    <source>
        <strain evidence="5">VKM B-2748</strain>
    </source>
</reference>
<dbReference type="PANTHER" id="PTHR33154:SF33">
    <property type="entry name" value="TRANSCRIPTIONAL REPRESSOR SDPR"/>
    <property type="match status" value="1"/>
</dbReference>
<dbReference type="PROSITE" id="PS50987">
    <property type="entry name" value="HTH_ARSR_2"/>
    <property type="match status" value="1"/>
</dbReference>
<dbReference type="InterPro" id="IPR036390">
    <property type="entry name" value="WH_DNA-bd_sf"/>
</dbReference>
<dbReference type="GO" id="GO:0003677">
    <property type="term" value="F:DNA binding"/>
    <property type="evidence" value="ECO:0007669"/>
    <property type="project" value="UniProtKB-KW"/>
</dbReference>
<keyword evidence="3" id="KW-0804">Transcription</keyword>
<dbReference type="EMBL" id="BSFL01000002">
    <property type="protein sequence ID" value="GLK79794.1"/>
    <property type="molecule type" value="Genomic_DNA"/>
</dbReference>
<sequence>MLPRSGVTHYLSGMTTNGDDLSDRQAERIARALAEPRRVQILKEIGAASDPTPCSALLESQAVSAATLSHHMKELETAGLISIQRDGRYANLTLNREVLAAYLARLAAI</sequence>
<accession>A0A9W6N632</accession>
<dbReference type="PANTHER" id="PTHR33154">
    <property type="entry name" value="TRANSCRIPTIONAL REGULATOR, ARSR FAMILY"/>
    <property type="match status" value="1"/>
</dbReference>
<evidence type="ECO:0000313" key="5">
    <source>
        <dbReference type="EMBL" id="GLK79794.1"/>
    </source>
</evidence>
<organism evidence="5 6">
    <name type="scientific">Methylopila turkensis</name>
    <dbReference type="NCBI Taxonomy" id="1437816"/>
    <lineage>
        <taxon>Bacteria</taxon>
        <taxon>Pseudomonadati</taxon>
        <taxon>Pseudomonadota</taxon>
        <taxon>Alphaproteobacteria</taxon>
        <taxon>Hyphomicrobiales</taxon>
        <taxon>Methylopilaceae</taxon>
        <taxon>Methylopila</taxon>
    </lineage>
</organism>
<reference evidence="5" key="1">
    <citation type="journal article" date="2014" name="Int. J. Syst. Evol. Microbiol.">
        <title>Complete genome sequence of Corynebacterium casei LMG S-19264T (=DSM 44701T), isolated from a smear-ripened cheese.</title>
        <authorList>
            <consortium name="US DOE Joint Genome Institute (JGI-PGF)"/>
            <person name="Walter F."/>
            <person name="Albersmeier A."/>
            <person name="Kalinowski J."/>
            <person name="Ruckert C."/>
        </authorList>
    </citation>
    <scope>NUCLEOTIDE SEQUENCE</scope>
    <source>
        <strain evidence="5">VKM B-2748</strain>
    </source>
</reference>
<dbReference type="Proteomes" id="UP001143309">
    <property type="component" value="Unassembled WGS sequence"/>
</dbReference>
<gene>
    <name evidence="5" type="ORF">GCM10008174_15350</name>
</gene>
<evidence type="ECO:0000259" key="4">
    <source>
        <dbReference type="PROSITE" id="PS50987"/>
    </source>
</evidence>
<comment type="caution">
    <text evidence="5">The sequence shown here is derived from an EMBL/GenBank/DDBJ whole genome shotgun (WGS) entry which is preliminary data.</text>
</comment>
<keyword evidence="1" id="KW-0805">Transcription regulation</keyword>
<name>A0A9W6N632_9HYPH</name>
<protein>
    <recommendedName>
        <fullName evidence="4">HTH arsR-type domain-containing protein</fullName>
    </recommendedName>
</protein>
<dbReference type="InterPro" id="IPR051081">
    <property type="entry name" value="HTH_MetalResp_TranReg"/>
</dbReference>
<dbReference type="InterPro" id="IPR001845">
    <property type="entry name" value="HTH_ArsR_DNA-bd_dom"/>
</dbReference>
<dbReference type="InterPro" id="IPR011991">
    <property type="entry name" value="ArsR-like_HTH"/>
</dbReference>
<keyword evidence="2" id="KW-0238">DNA-binding</keyword>
<evidence type="ECO:0000256" key="3">
    <source>
        <dbReference type="ARBA" id="ARBA00023163"/>
    </source>
</evidence>